<keyword evidence="1" id="KW-1133">Transmembrane helix</keyword>
<dbReference type="RefSeq" id="WP_316661494.1">
    <property type="nucleotide sequence ID" value="NZ_JAWHTF010000002.1"/>
</dbReference>
<evidence type="ECO:0000313" key="3">
    <source>
        <dbReference type="Proteomes" id="UP001268651"/>
    </source>
</evidence>
<evidence type="ECO:0000256" key="1">
    <source>
        <dbReference type="SAM" id="Phobius"/>
    </source>
</evidence>
<comment type="caution">
    <text evidence="2">The sequence shown here is derived from an EMBL/GenBank/DDBJ whole genome shotgun (WGS) entry which is preliminary data.</text>
</comment>
<reference evidence="2 3" key="1">
    <citation type="submission" date="2023-10" db="EMBL/GenBank/DDBJ databases">
        <title>Marimonas sp. nov. isolated from tidal mud flat.</title>
        <authorList>
            <person name="Jaincy N.J."/>
            <person name="Srinivasan S."/>
            <person name="Lee S.-S."/>
        </authorList>
    </citation>
    <scope>NUCLEOTIDE SEQUENCE [LARGE SCALE GENOMIC DNA]</scope>
    <source>
        <strain evidence="2 3">MJ-SS3</strain>
    </source>
</reference>
<organism evidence="2 3">
    <name type="scientific">Gilvirhabdus luticola</name>
    <dbReference type="NCBI Taxonomy" id="3079858"/>
    <lineage>
        <taxon>Bacteria</taxon>
        <taxon>Pseudomonadati</taxon>
        <taxon>Bacteroidota</taxon>
        <taxon>Flavobacteriia</taxon>
        <taxon>Flavobacteriales</taxon>
        <taxon>Flavobacteriaceae</taxon>
        <taxon>Gilvirhabdus</taxon>
    </lineage>
</organism>
<dbReference type="Pfam" id="PF19578">
    <property type="entry name" value="DUF6090"/>
    <property type="match status" value="1"/>
</dbReference>
<proteinExistence type="predicted"/>
<gene>
    <name evidence="2" type="ORF">RXV94_05495</name>
</gene>
<name>A0ABU3U5B0_9FLAO</name>
<dbReference type="Proteomes" id="UP001268651">
    <property type="component" value="Unassembled WGS sequence"/>
</dbReference>
<dbReference type="InterPro" id="IPR045749">
    <property type="entry name" value="DUF6090"/>
</dbReference>
<sequence length="252" mass="29446">MIQFFRRIRKTLVDDNKPIKYLRYAIGEIVLVMIGILLALQVNNWNQDRQQRQKEKQILIELKRDLVSNDSILQNTIEIQQIITGEITSLIAHLKNKEPFNDTIGMYLNHAYFVERIQFTSSAYESLKSIGIDIISSNNLRADIANLFSNEFPNKTLWMSEAGLLQTSAIKPYYTKFLEAIDEKNPVKSSLGHPEYQYIVDYVNLLKSREFINELAGRKRFKRAICFTLEQLQDKVKKTVNEIDKELEHFNP</sequence>
<protein>
    <submittedName>
        <fullName evidence="2">DUF6090 family protein</fullName>
    </submittedName>
</protein>
<keyword evidence="3" id="KW-1185">Reference proteome</keyword>
<feature type="transmembrane region" description="Helical" evidence="1">
    <location>
        <begin position="21"/>
        <end position="42"/>
    </location>
</feature>
<evidence type="ECO:0000313" key="2">
    <source>
        <dbReference type="EMBL" id="MDU8885604.1"/>
    </source>
</evidence>
<accession>A0ABU3U5B0</accession>
<keyword evidence="1" id="KW-0812">Transmembrane</keyword>
<keyword evidence="1" id="KW-0472">Membrane</keyword>
<dbReference type="EMBL" id="JAWHTF010000002">
    <property type="protein sequence ID" value="MDU8885604.1"/>
    <property type="molecule type" value="Genomic_DNA"/>
</dbReference>